<dbReference type="InterPro" id="IPR020005">
    <property type="entry name" value="FliI_clade1"/>
</dbReference>
<keyword evidence="10" id="KW-0067">ATP-binding</keyword>
<dbReference type="GO" id="GO:0008564">
    <property type="term" value="F:protein-exporting ATPase activity"/>
    <property type="evidence" value="ECO:0007669"/>
    <property type="project" value="UniProtKB-EC"/>
</dbReference>
<evidence type="ECO:0000256" key="1">
    <source>
        <dbReference type="ARBA" id="ARBA00004496"/>
    </source>
</evidence>
<dbReference type="SMART" id="SM00382">
    <property type="entry name" value="AAA"/>
    <property type="match status" value="1"/>
</dbReference>
<evidence type="ECO:0000256" key="15">
    <source>
        <dbReference type="ARBA" id="ARBA00023310"/>
    </source>
</evidence>
<evidence type="ECO:0000313" key="18">
    <source>
        <dbReference type="EMBL" id="MBK7952731.1"/>
    </source>
</evidence>
<keyword evidence="7" id="KW-0547">Nucleotide-binding</keyword>
<dbReference type="GO" id="GO:0016887">
    <property type="term" value="F:ATP hydrolysis activity"/>
    <property type="evidence" value="ECO:0007669"/>
    <property type="project" value="InterPro"/>
</dbReference>
<organism evidence="18 19">
    <name type="scientific">Candidatus Accumulibacter affinis</name>
    <dbReference type="NCBI Taxonomy" id="2954384"/>
    <lineage>
        <taxon>Bacteria</taxon>
        <taxon>Pseudomonadati</taxon>
        <taxon>Pseudomonadota</taxon>
        <taxon>Betaproteobacteria</taxon>
        <taxon>Candidatus Accumulibacter</taxon>
    </lineage>
</organism>
<accession>A0A935T5P6</accession>
<evidence type="ECO:0000256" key="6">
    <source>
        <dbReference type="ARBA" id="ARBA00022490"/>
    </source>
</evidence>
<dbReference type="AlphaFoldDB" id="A0A935T5P6"/>
<dbReference type="EC" id="7.1.2.2" evidence="3"/>
<dbReference type="GO" id="GO:0046933">
    <property type="term" value="F:proton-transporting ATP synthase activity, rotational mechanism"/>
    <property type="evidence" value="ECO:0007669"/>
    <property type="project" value="TreeGrafter"/>
</dbReference>
<dbReference type="NCBIfam" id="TIGR03496">
    <property type="entry name" value="FliI_clade1"/>
    <property type="match status" value="1"/>
</dbReference>
<comment type="caution">
    <text evidence="18">The sequence shown here is derived from an EMBL/GenBank/DDBJ whole genome shotgun (WGS) entry which is preliminary data.</text>
</comment>
<dbReference type="Gene3D" id="3.40.50.12240">
    <property type="match status" value="1"/>
</dbReference>
<dbReference type="Pfam" id="PF18269">
    <property type="entry name" value="T3SS_ATPase_C"/>
    <property type="match status" value="1"/>
</dbReference>
<evidence type="ECO:0000256" key="4">
    <source>
        <dbReference type="ARBA" id="ARBA00020580"/>
    </source>
</evidence>
<comment type="subcellular location">
    <subcellularLocation>
        <location evidence="1">Cytoplasm</location>
    </subcellularLocation>
</comment>
<evidence type="ECO:0000256" key="13">
    <source>
        <dbReference type="ARBA" id="ARBA00023065"/>
    </source>
</evidence>
<comment type="catalytic activity">
    <reaction evidence="16">
        <text>ATP + H2O + cellular proteinSide 1 = ADP + phosphate + cellular proteinSide 2.</text>
        <dbReference type="EC" id="7.4.2.8"/>
    </reaction>
</comment>
<dbReference type="Proteomes" id="UP000706151">
    <property type="component" value="Unassembled WGS sequence"/>
</dbReference>
<keyword evidence="8" id="KW-0375">Hydrogen ion transport</keyword>
<dbReference type="NCBIfam" id="TIGR01026">
    <property type="entry name" value="fliI_yscN"/>
    <property type="match status" value="1"/>
</dbReference>
<dbReference type="GO" id="GO:0005737">
    <property type="term" value="C:cytoplasm"/>
    <property type="evidence" value="ECO:0007669"/>
    <property type="project" value="UniProtKB-SubCell"/>
</dbReference>
<evidence type="ECO:0000256" key="10">
    <source>
        <dbReference type="ARBA" id="ARBA00022840"/>
    </source>
</evidence>
<evidence type="ECO:0000256" key="9">
    <source>
        <dbReference type="ARBA" id="ARBA00022795"/>
    </source>
</evidence>
<evidence type="ECO:0000256" key="14">
    <source>
        <dbReference type="ARBA" id="ARBA00023225"/>
    </source>
</evidence>
<evidence type="ECO:0000313" key="19">
    <source>
        <dbReference type="Proteomes" id="UP000706151"/>
    </source>
</evidence>
<evidence type="ECO:0000256" key="11">
    <source>
        <dbReference type="ARBA" id="ARBA00022927"/>
    </source>
</evidence>
<evidence type="ECO:0000259" key="17">
    <source>
        <dbReference type="SMART" id="SM00382"/>
    </source>
</evidence>
<keyword evidence="6" id="KW-0963">Cytoplasm</keyword>
<dbReference type="InterPro" id="IPR020003">
    <property type="entry name" value="ATPase_a/bsu_AS"/>
</dbReference>
<comment type="similarity">
    <text evidence="2">Belongs to the ATPase alpha/beta chains family.</text>
</comment>
<dbReference type="GO" id="GO:0030257">
    <property type="term" value="C:type III protein secretion system complex"/>
    <property type="evidence" value="ECO:0007669"/>
    <property type="project" value="InterPro"/>
</dbReference>
<keyword evidence="12" id="KW-1278">Translocase</keyword>
<reference evidence="18 19" key="1">
    <citation type="submission" date="2020-10" db="EMBL/GenBank/DDBJ databases">
        <title>Connecting structure to function with the recovery of over 1000 high-quality activated sludge metagenome-assembled genomes encoding full-length rRNA genes using long-read sequencing.</title>
        <authorList>
            <person name="Singleton C.M."/>
            <person name="Petriglieri F."/>
            <person name="Kristensen J.M."/>
            <person name="Kirkegaard R.H."/>
            <person name="Michaelsen T.Y."/>
            <person name="Andersen M.H."/>
            <person name="Karst S.M."/>
            <person name="Dueholm M.S."/>
            <person name="Nielsen P.H."/>
            <person name="Albertsen M."/>
        </authorList>
    </citation>
    <scope>NUCLEOTIDE SEQUENCE [LARGE SCALE GENOMIC DNA]</scope>
    <source>
        <strain evidence="18">Fred_18-Q3-R57-64_BAT3C.720</strain>
    </source>
</reference>
<sequence length="472" mass="50624">MTDRPDNQHLLAWGDFLEGCRQTASQVNPLLASGHLTRINGLVMEASGLKLALGSSCRITPLGGSPIEAEVVGFHGERLFLMPSEDVYGLSPGARVVALDTPNQPPQVGLPPPARRRSIDRAKLVPVGDSLLGRVLDGAGRPLDRLGPLRAKSLRPLQSRPVNPMSRAAIEQTLDVGVRAINALLCVGRGQRMGLFAGSGVGKSVLLGMMARYTAAEVIVVGLIGERGREVKEFIEQILGDEGLHRSVVVAAPADVSPLMRLQGAAYATCIAEYFRDQGRHVLLIMDSLTRYAMAQREIALAIGEPPVTRGYPPSVFARLPQLVERAGNGLDGGGSITAFYTVLAEGDDQQDPIADAARAILDGHIVLSRTLADAGHYPAIDIEQSISRAMVNLVSPSHLEHIRRFKSLFARYQRSRDLISVGAYAAGSDAQLDQAIAIYPRFEELLQQNLVQRATFASSVAHLHALFGAAA</sequence>
<dbReference type="InterPro" id="IPR003593">
    <property type="entry name" value="AAA+_ATPase"/>
</dbReference>
<evidence type="ECO:0000256" key="16">
    <source>
        <dbReference type="ARBA" id="ARBA00034006"/>
    </source>
</evidence>
<keyword evidence="15" id="KW-0066">ATP synthesis</keyword>
<keyword evidence="9" id="KW-1005">Bacterial flagellum biogenesis</keyword>
<dbReference type="InterPro" id="IPR000194">
    <property type="entry name" value="ATPase_F1/V1/A1_a/bsu_nucl-bd"/>
</dbReference>
<dbReference type="InterPro" id="IPR027417">
    <property type="entry name" value="P-loop_NTPase"/>
</dbReference>
<dbReference type="SUPFAM" id="SSF52540">
    <property type="entry name" value="P-loop containing nucleoside triphosphate hydrolases"/>
    <property type="match status" value="1"/>
</dbReference>
<keyword evidence="14" id="KW-1006">Bacterial flagellum protein export</keyword>
<keyword evidence="18" id="KW-0969">Cilium</keyword>
<protein>
    <recommendedName>
        <fullName evidence="4">Flagellum-specific ATP synthase</fullName>
        <ecNumber evidence="3">7.1.2.2</ecNumber>
    </recommendedName>
</protein>
<evidence type="ECO:0000256" key="5">
    <source>
        <dbReference type="ARBA" id="ARBA00022448"/>
    </source>
</evidence>
<dbReference type="CDD" id="cd18117">
    <property type="entry name" value="ATP-synt_flagellum-secretory_path_III_N"/>
    <property type="match status" value="1"/>
</dbReference>
<dbReference type="PANTHER" id="PTHR15184">
    <property type="entry name" value="ATP SYNTHASE"/>
    <property type="match status" value="1"/>
</dbReference>
<keyword evidence="5" id="KW-0813">Transport</keyword>
<dbReference type="PROSITE" id="PS00152">
    <property type="entry name" value="ATPASE_ALPHA_BETA"/>
    <property type="match status" value="1"/>
</dbReference>
<dbReference type="InterPro" id="IPR040627">
    <property type="entry name" value="T3SS_ATPase_C"/>
</dbReference>
<evidence type="ECO:0000256" key="2">
    <source>
        <dbReference type="ARBA" id="ARBA00008936"/>
    </source>
</evidence>
<dbReference type="FunFam" id="3.40.50.12240:FF:000002">
    <property type="entry name" value="Flagellum-specific ATP synthase FliI"/>
    <property type="match status" value="1"/>
</dbReference>
<dbReference type="PANTHER" id="PTHR15184:SF81">
    <property type="entry name" value="FLAGELLUM-SPECIFIC ATP SYNTHASE"/>
    <property type="match status" value="1"/>
</dbReference>
<dbReference type="GO" id="GO:0005524">
    <property type="term" value="F:ATP binding"/>
    <property type="evidence" value="ECO:0007669"/>
    <property type="project" value="UniProtKB-KW"/>
</dbReference>
<keyword evidence="18" id="KW-0966">Cell projection</keyword>
<name>A0A935T5P6_9PROT</name>
<dbReference type="GO" id="GO:0030254">
    <property type="term" value="P:protein secretion by the type III secretion system"/>
    <property type="evidence" value="ECO:0007669"/>
    <property type="project" value="InterPro"/>
</dbReference>
<evidence type="ECO:0000256" key="7">
    <source>
        <dbReference type="ARBA" id="ARBA00022741"/>
    </source>
</evidence>
<keyword evidence="11" id="KW-0653">Protein transport</keyword>
<dbReference type="InterPro" id="IPR050053">
    <property type="entry name" value="ATPase_alpha/beta_chains"/>
</dbReference>
<dbReference type="EMBL" id="JADJOT010000002">
    <property type="protein sequence ID" value="MBK7952731.1"/>
    <property type="molecule type" value="Genomic_DNA"/>
</dbReference>
<evidence type="ECO:0000256" key="8">
    <source>
        <dbReference type="ARBA" id="ARBA00022781"/>
    </source>
</evidence>
<proteinExistence type="inferred from homology"/>
<evidence type="ECO:0000256" key="3">
    <source>
        <dbReference type="ARBA" id="ARBA00012473"/>
    </source>
</evidence>
<gene>
    <name evidence="18" type="primary">fliI</name>
    <name evidence="18" type="ORF">IPK02_01530</name>
</gene>
<dbReference type="GO" id="GO:0044780">
    <property type="term" value="P:bacterial-type flagellum assembly"/>
    <property type="evidence" value="ECO:0007669"/>
    <property type="project" value="InterPro"/>
</dbReference>
<dbReference type="CDD" id="cd01136">
    <property type="entry name" value="ATPase_flagellum-secretory_path_III"/>
    <property type="match status" value="1"/>
</dbReference>
<dbReference type="InterPro" id="IPR005714">
    <property type="entry name" value="ATPase_T3SS_FliI/YscN"/>
</dbReference>
<feature type="domain" description="AAA+ ATPase" evidence="17">
    <location>
        <begin position="189"/>
        <end position="372"/>
    </location>
</feature>
<keyword evidence="18" id="KW-0282">Flagellum</keyword>
<keyword evidence="13" id="KW-0406">Ion transport</keyword>
<dbReference type="GO" id="GO:0071973">
    <property type="term" value="P:bacterial-type flagellum-dependent cell motility"/>
    <property type="evidence" value="ECO:0007669"/>
    <property type="project" value="InterPro"/>
</dbReference>
<evidence type="ECO:0000256" key="12">
    <source>
        <dbReference type="ARBA" id="ARBA00022967"/>
    </source>
</evidence>
<dbReference type="Pfam" id="PF00006">
    <property type="entry name" value="ATP-synt_ab"/>
    <property type="match status" value="1"/>
</dbReference>